<keyword evidence="8" id="KW-1185">Reference proteome</keyword>
<evidence type="ECO:0000259" key="5">
    <source>
        <dbReference type="Pfam" id="PF13947"/>
    </source>
</evidence>
<gene>
    <name evidence="7" type="ORF">NE237_030564</name>
</gene>
<organism evidence="7 8">
    <name type="scientific">Protea cynaroides</name>
    <dbReference type="NCBI Taxonomy" id="273540"/>
    <lineage>
        <taxon>Eukaryota</taxon>
        <taxon>Viridiplantae</taxon>
        <taxon>Streptophyta</taxon>
        <taxon>Embryophyta</taxon>
        <taxon>Tracheophyta</taxon>
        <taxon>Spermatophyta</taxon>
        <taxon>Magnoliopsida</taxon>
        <taxon>Proteales</taxon>
        <taxon>Proteaceae</taxon>
        <taxon>Protea</taxon>
    </lineage>
</organism>
<comment type="caution">
    <text evidence="7">The sequence shown here is derived from an EMBL/GenBank/DDBJ whole genome shotgun (WGS) entry which is preliminary data.</text>
</comment>
<dbReference type="InterPro" id="IPR025287">
    <property type="entry name" value="WAK_GUB"/>
</dbReference>
<evidence type="ECO:0000256" key="4">
    <source>
        <dbReference type="SAM" id="Phobius"/>
    </source>
</evidence>
<dbReference type="Proteomes" id="UP001141806">
    <property type="component" value="Unassembled WGS sequence"/>
</dbReference>
<sequence length="298" mass="33440">MDEQILLMSCKPSSTCSVEMISILGISLVFLFLLSVQTALCPDEQYGACSKIINCGRGPNISYPFWIEGRQESYCGFRGFQLTCKNGQPTYILSTADYVIRDITYPNRSLRVIDAETSINGSCSLPVQNITQEGTRFSYGPKHSDLYLFINCIYSSLHSEYLDHVINCKSVSFIALLADDPMLNQVKASGYCDKLVISPVDKNTSGASMESGNPYYIDMLNEGFDILTWKVTDCSTCQGSSGRCGFNWTSYNFVCLCPDRPHLKHYRNCLFISSLFSVLFLKFHSTFDFFLLAKIGEI</sequence>
<keyword evidence="4" id="KW-1133">Transmembrane helix</keyword>
<evidence type="ECO:0000313" key="8">
    <source>
        <dbReference type="Proteomes" id="UP001141806"/>
    </source>
</evidence>
<proteinExistence type="predicted"/>
<dbReference type="OrthoDB" id="657943at2759"/>
<comment type="subcellular location">
    <subcellularLocation>
        <location evidence="1">Membrane</location>
        <topology evidence="1">Single-pass membrane protein</topology>
    </subcellularLocation>
</comment>
<dbReference type="Pfam" id="PF14380">
    <property type="entry name" value="WAK_assoc"/>
    <property type="match status" value="1"/>
</dbReference>
<dbReference type="GO" id="GO:0016020">
    <property type="term" value="C:membrane"/>
    <property type="evidence" value="ECO:0007669"/>
    <property type="project" value="UniProtKB-SubCell"/>
</dbReference>
<accession>A0A9Q0JW67</accession>
<dbReference type="PANTHER" id="PTHR33138">
    <property type="entry name" value="OS01G0690200 PROTEIN"/>
    <property type="match status" value="1"/>
</dbReference>
<evidence type="ECO:0000313" key="7">
    <source>
        <dbReference type="EMBL" id="KAJ4953732.1"/>
    </source>
</evidence>
<evidence type="ECO:0000256" key="2">
    <source>
        <dbReference type="ARBA" id="ARBA00022729"/>
    </source>
</evidence>
<reference evidence="7" key="1">
    <citation type="journal article" date="2023" name="Plant J.">
        <title>The genome of the king protea, Protea cynaroides.</title>
        <authorList>
            <person name="Chang J."/>
            <person name="Duong T.A."/>
            <person name="Schoeman C."/>
            <person name="Ma X."/>
            <person name="Roodt D."/>
            <person name="Barker N."/>
            <person name="Li Z."/>
            <person name="Van de Peer Y."/>
            <person name="Mizrachi E."/>
        </authorList>
    </citation>
    <scope>NUCLEOTIDE SEQUENCE</scope>
    <source>
        <tissue evidence="7">Young leaves</tissue>
    </source>
</reference>
<dbReference type="Pfam" id="PF13947">
    <property type="entry name" value="GUB_WAK_bind"/>
    <property type="match status" value="1"/>
</dbReference>
<evidence type="ECO:0000256" key="3">
    <source>
        <dbReference type="ARBA" id="ARBA00023180"/>
    </source>
</evidence>
<protein>
    <submittedName>
        <fullName evidence="7">Uncharacterized protein</fullName>
    </submittedName>
</protein>
<feature type="domain" description="Wall-associated receptor kinase C-terminal" evidence="6">
    <location>
        <begin position="181"/>
        <end position="260"/>
    </location>
</feature>
<dbReference type="GO" id="GO:0030247">
    <property type="term" value="F:polysaccharide binding"/>
    <property type="evidence" value="ECO:0007669"/>
    <property type="project" value="InterPro"/>
</dbReference>
<evidence type="ECO:0000256" key="1">
    <source>
        <dbReference type="ARBA" id="ARBA00004167"/>
    </source>
</evidence>
<feature type="transmembrane region" description="Helical" evidence="4">
    <location>
        <begin position="21"/>
        <end position="40"/>
    </location>
</feature>
<evidence type="ECO:0000259" key="6">
    <source>
        <dbReference type="Pfam" id="PF14380"/>
    </source>
</evidence>
<feature type="transmembrane region" description="Helical" evidence="4">
    <location>
        <begin position="270"/>
        <end position="293"/>
    </location>
</feature>
<dbReference type="InterPro" id="IPR032872">
    <property type="entry name" value="WAK_assoc_C"/>
</dbReference>
<keyword evidence="4" id="KW-0472">Membrane</keyword>
<keyword evidence="3" id="KW-0325">Glycoprotein</keyword>
<dbReference type="AlphaFoldDB" id="A0A9Q0JW67"/>
<keyword evidence="4" id="KW-0812">Transmembrane</keyword>
<dbReference type="PANTHER" id="PTHR33138:SF75">
    <property type="entry name" value="WALL-ASSOCIATED RECEPTOR KINASE GALACTURONAN-BINDING DOMAIN-CONTAINING PROTEIN"/>
    <property type="match status" value="1"/>
</dbReference>
<feature type="domain" description="Wall-associated receptor kinase galacturonan-binding" evidence="5">
    <location>
        <begin position="49"/>
        <end position="114"/>
    </location>
</feature>
<name>A0A9Q0JW67_9MAGN</name>
<keyword evidence="2" id="KW-0732">Signal</keyword>
<dbReference type="EMBL" id="JAMYWD010000012">
    <property type="protein sequence ID" value="KAJ4953732.1"/>
    <property type="molecule type" value="Genomic_DNA"/>
</dbReference>